<dbReference type="InterPro" id="IPR039537">
    <property type="entry name" value="Retrotran_Ty1/copia-like"/>
</dbReference>
<evidence type="ECO:0000256" key="5">
    <source>
        <dbReference type="SAM" id="MobiDB-lite"/>
    </source>
</evidence>
<dbReference type="InterPro" id="IPR012337">
    <property type="entry name" value="RNaseH-like_sf"/>
</dbReference>
<dbReference type="InterPro" id="IPR057670">
    <property type="entry name" value="SH3_retrovirus"/>
</dbReference>
<dbReference type="PANTHER" id="PTHR42648">
    <property type="entry name" value="TRANSPOSASE, PUTATIVE-RELATED"/>
    <property type="match status" value="1"/>
</dbReference>
<dbReference type="InterPro" id="IPR013103">
    <property type="entry name" value="RVT_2"/>
</dbReference>
<keyword evidence="3" id="KW-0064">Aspartyl protease</keyword>
<dbReference type="PROSITE" id="PS50994">
    <property type="entry name" value="INTEGRASE"/>
    <property type="match status" value="1"/>
</dbReference>
<dbReference type="Proteomes" id="UP000823749">
    <property type="component" value="Chromosome 9"/>
</dbReference>
<dbReference type="GO" id="GO:0006508">
    <property type="term" value="P:proteolysis"/>
    <property type="evidence" value="ECO:0007669"/>
    <property type="project" value="UniProtKB-KW"/>
</dbReference>
<sequence length="1291" mass="142687">MPELPKTTQIVDTNVPSGVPFYSGSSGVSSSHAQMFQPVNGPGLFYPQTFPKSHRNNNYDGGSNRNKGGRGFGFGNSQRLECQICGRDNHTALYCYYRQNLQYQPPPHVQFQSSSTPFMFGRSGSSPWFGNQRGYSTFPQQNYDAPPQNTVMRHNGYNVFNGQFGASHGQFGASNSQFGGSNGSYNGQSSSQFPRTVVSSPFTPSVANMVSHGGYQGTQSVSSETSSAVNPNWYFDSGASAHVTNDLANLQIHQPSHVGEGVVVGNGTSLPVPYTGKGLLPTPHFSFKLNHVLHSPAITQNLLSVHQFAKDNNCSLIFDCNGYVIQDNHTLQILHKGPCLQGLYPIQTSSSAASSFTGSPVLYSSRVSSASVWHQKLGHPSLTLFQSLINQFKLPVVKPFDVSCFSCNQAKSHKLPFPVSITTSSKPFDLLHMDVWGPAPVPSVQGYRYYLLIIDDFSRYSWLFPLHYKSEVKTVLTQFKTYVQTQFDTPVKTVRSDNGGEFVNNYLTQLFLLYGVVHQTSCPHTPEQNGIVERKHRHLIETTLTLLIHAGMPTHFWLEALVTAVFLANRLPHSSLQFQIPYTLLFHTTPDYLALKPFGCACFPWLKPYNAHKLLPKSVTCVFLGYCSTSKGYRCYDPVQDKVYVSRHVKFEETSFPFQDIIAATASSSFTSITSSSFPISLTSFDDIVVQVPLPNSVSSSIASSVSPPTSVPSLAQESSSTSSADHVFESLGNTLSVPSPVPVIHPMTTRSKAGIFKPKHPLSLFTSVAPTAEPKSFSEAVTHSVWQKAMAEEYKALVNQGTWTLVPPPSNVNIIGCQWIYKIKRHSDGSIARYKARLVANGNQQSEGMDFSETFSPVIKQPTLRIVLSLAVHHHWPLRQLDVSNAFLHGIISEHVYMRQPMGYKDPLHPNHVCKLTKALYGLRQAPRAWYAMFSSYLFSLGFLSSKADSSLFILHKHSTVTFVLIYVDDIIVTGSDSAFISTLIQSLSSKFVMKDLGDLHYFLGLEVTSTEKGLFLSQAKYASDILIKAGMEDCKSSSSPISAKKPVDPDDPLFPDVHLFRSLVGSLQYLTLTRPEISFSVNVVCQHMHRPKMSHFGAVKRILRYIKGTISQGLHFVAGSLTLTAFADADWAGDPMDRRSTTGFAVFFGPNSISWCAKKQHTVARSSTEAEYRAMAHTAADLVWIQQLLSEMHVSVSPPHVLWCDNRSAIALANNPVFHARTKHIELDYHYIREQVLAKNIVLYFIGTTAQIADIFIKGLPVSRFQLLKSKLMVGAPPISLQGGVKSAH</sequence>
<organism evidence="7 8">
    <name type="scientific">Rhododendron griersonianum</name>
    <dbReference type="NCBI Taxonomy" id="479676"/>
    <lineage>
        <taxon>Eukaryota</taxon>
        <taxon>Viridiplantae</taxon>
        <taxon>Streptophyta</taxon>
        <taxon>Embryophyta</taxon>
        <taxon>Tracheophyta</taxon>
        <taxon>Spermatophyta</taxon>
        <taxon>Magnoliopsida</taxon>
        <taxon>eudicotyledons</taxon>
        <taxon>Gunneridae</taxon>
        <taxon>Pentapetalae</taxon>
        <taxon>asterids</taxon>
        <taxon>Ericales</taxon>
        <taxon>Ericaceae</taxon>
        <taxon>Ericoideae</taxon>
        <taxon>Rhodoreae</taxon>
        <taxon>Rhododendron</taxon>
    </lineage>
</organism>
<dbReference type="GO" id="GO:0004190">
    <property type="term" value="F:aspartic-type endopeptidase activity"/>
    <property type="evidence" value="ECO:0007669"/>
    <property type="project" value="UniProtKB-KW"/>
</dbReference>
<dbReference type="CDD" id="cd09272">
    <property type="entry name" value="RNase_HI_RT_Ty1"/>
    <property type="match status" value="1"/>
</dbReference>
<proteinExistence type="predicted"/>
<dbReference type="Pfam" id="PF22936">
    <property type="entry name" value="Pol_BBD"/>
    <property type="match status" value="1"/>
</dbReference>
<dbReference type="Pfam" id="PF13976">
    <property type="entry name" value="gag_pre-integrs"/>
    <property type="match status" value="1"/>
</dbReference>
<accession>A0AAV6IXL0</accession>
<dbReference type="EMBL" id="JACTNZ010000009">
    <property type="protein sequence ID" value="KAG5532217.1"/>
    <property type="molecule type" value="Genomic_DNA"/>
</dbReference>
<feature type="compositionally biased region" description="Low complexity" evidence="5">
    <location>
        <begin position="171"/>
        <end position="193"/>
    </location>
</feature>
<evidence type="ECO:0000256" key="2">
    <source>
        <dbReference type="ARBA" id="ARBA00022723"/>
    </source>
</evidence>
<keyword evidence="8" id="KW-1185">Reference proteome</keyword>
<keyword evidence="4" id="KW-0378">Hydrolase</keyword>
<dbReference type="Pfam" id="PF25597">
    <property type="entry name" value="SH3_retrovirus"/>
    <property type="match status" value="1"/>
</dbReference>
<keyword evidence="1" id="KW-0645">Protease</keyword>
<dbReference type="InterPro" id="IPR043502">
    <property type="entry name" value="DNA/RNA_pol_sf"/>
</dbReference>
<name>A0AAV6IXL0_9ERIC</name>
<gene>
    <name evidence="7" type="ORF">RHGRI_026743</name>
</gene>
<evidence type="ECO:0000256" key="1">
    <source>
        <dbReference type="ARBA" id="ARBA00022670"/>
    </source>
</evidence>
<evidence type="ECO:0000256" key="4">
    <source>
        <dbReference type="ARBA" id="ARBA00022801"/>
    </source>
</evidence>
<dbReference type="InterPro" id="IPR025724">
    <property type="entry name" value="GAG-pre-integrase_dom"/>
</dbReference>
<feature type="domain" description="Integrase catalytic" evidence="6">
    <location>
        <begin position="423"/>
        <end position="589"/>
    </location>
</feature>
<dbReference type="Pfam" id="PF00665">
    <property type="entry name" value="rve"/>
    <property type="match status" value="1"/>
</dbReference>
<evidence type="ECO:0000256" key="3">
    <source>
        <dbReference type="ARBA" id="ARBA00022750"/>
    </source>
</evidence>
<dbReference type="Gene3D" id="3.30.420.10">
    <property type="entry name" value="Ribonuclease H-like superfamily/Ribonuclease H"/>
    <property type="match status" value="1"/>
</dbReference>
<dbReference type="GO" id="GO:0003676">
    <property type="term" value="F:nucleic acid binding"/>
    <property type="evidence" value="ECO:0007669"/>
    <property type="project" value="InterPro"/>
</dbReference>
<dbReference type="InterPro" id="IPR001584">
    <property type="entry name" value="Integrase_cat-core"/>
</dbReference>
<dbReference type="InterPro" id="IPR054722">
    <property type="entry name" value="PolX-like_BBD"/>
</dbReference>
<dbReference type="SUPFAM" id="SSF53098">
    <property type="entry name" value="Ribonuclease H-like"/>
    <property type="match status" value="1"/>
</dbReference>
<dbReference type="Pfam" id="PF07727">
    <property type="entry name" value="RVT_2"/>
    <property type="match status" value="1"/>
</dbReference>
<dbReference type="SUPFAM" id="SSF56672">
    <property type="entry name" value="DNA/RNA polymerases"/>
    <property type="match status" value="1"/>
</dbReference>
<dbReference type="GO" id="GO:0015074">
    <property type="term" value="P:DNA integration"/>
    <property type="evidence" value="ECO:0007669"/>
    <property type="project" value="InterPro"/>
</dbReference>
<keyword evidence="2" id="KW-0479">Metal-binding</keyword>
<evidence type="ECO:0000313" key="7">
    <source>
        <dbReference type="EMBL" id="KAG5532217.1"/>
    </source>
</evidence>
<evidence type="ECO:0000313" key="8">
    <source>
        <dbReference type="Proteomes" id="UP000823749"/>
    </source>
</evidence>
<feature type="region of interest" description="Disordered" evidence="5">
    <location>
        <begin position="171"/>
        <end position="198"/>
    </location>
</feature>
<dbReference type="GO" id="GO:0046872">
    <property type="term" value="F:metal ion binding"/>
    <property type="evidence" value="ECO:0007669"/>
    <property type="project" value="UniProtKB-KW"/>
</dbReference>
<reference evidence="7" key="1">
    <citation type="submission" date="2020-08" db="EMBL/GenBank/DDBJ databases">
        <title>Plant Genome Project.</title>
        <authorList>
            <person name="Zhang R.-G."/>
        </authorList>
    </citation>
    <scope>NUCLEOTIDE SEQUENCE</scope>
    <source>
        <strain evidence="7">WSP0</strain>
        <tissue evidence="7">Leaf</tissue>
    </source>
</reference>
<evidence type="ECO:0000259" key="6">
    <source>
        <dbReference type="PROSITE" id="PS50994"/>
    </source>
</evidence>
<protein>
    <recommendedName>
        <fullName evidence="6">Integrase catalytic domain-containing protein</fullName>
    </recommendedName>
</protein>
<comment type="caution">
    <text evidence="7">The sequence shown here is derived from an EMBL/GenBank/DDBJ whole genome shotgun (WGS) entry which is preliminary data.</text>
</comment>
<dbReference type="InterPro" id="IPR036397">
    <property type="entry name" value="RNaseH_sf"/>
</dbReference>
<dbReference type="PANTHER" id="PTHR42648:SF26">
    <property type="entry name" value="INTEGRASE CATALYTIC DOMAIN-CONTAINING PROTEIN"/>
    <property type="match status" value="1"/>
</dbReference>